<feature type="region of interest" description="Disordered" evidence="1">
    <location>
        <begin position="47"/>
        <end position="103"/>
    </location>
</feature>
<reference evidence="2" key="1">
    <citation type="submission" date="2019-05" db="EMBL/GenBank/DDBJ databases">
        <title>Annotation for the trematode Fasciolopsis buski.</title>
        <authorList>
            <person name="Choi Y.-J."/>
        </authorList>
    </citation>
    <scope>NUCLEOTIDE SEQUENCE</scope>
    <source>
        <strain evidence="2">HT</strain>
        <tissue evidence="2">Whole worm</tissue>
    </source>
</reference>
<accession>A0A8E0RN34</accession>
<keyword evidence="3" id="KW-1185">Reference proteome</keyword>
<feature type="region of interest" description="Disordered" evidence="1">
    <location>
        <begin position="238"/>
        <end position="312"/>
    </location>
</feature>
<dbReference type="AlphaFoldDB" id="A0A8E0RN34"/>
<feature type="compositionally biased region" description="Polar residues" evidence="1">
    <location>
        <begin position="280"/>
        <end position="301"/>
    </location>
</feature>
<gene>
    <name evidence="2" type="ORF">FBUS_07608</name>
</gene>
<dbReference type="OrthoDB" id="6267844at2759"/>
<evidence type="ECO:0000256" key="1">
    <source>
        <dbReference type="SAM" id="MobiDB-lite"/>
    </source>
</evidence>
<dbReference type="Proteomes" id="UP000728185">
    <property type="component" value="Unassembled WGS sequence"/>
</dbReference>
<name>A0A8E0RN34_9TREM</name>
<comment type="caution">
    <text evidence="2">The sequence shown here is derived from an EMBL/GenBank/DDBJ whole genome shotgun (WGS) entry which is preliminary data.</text>
</comment>
<organism evidence="2 3">
    <name type="scientific">Fasciolopsis buskii</name>
    <dbReference type="NCBI Taxonomy" id="27845"/>
    <lineage>
        <taxon>Eukaryota</taxon>
        <taxon>Metazoa</taxon>
        <taxon>Spiralia</taxon>
        <taxon>Lophotrochozoa</taxon>
        <taxon>Platyhelminthes</taxon>
        <taxon>Trematoda</taxon>
        <taxon>Digenea</taxon>
        <taxon>Plagiorchiida</taxon>
        <taxon>Echinostomata</taxon>
        <taxon>Echinostomatoidea</taxon>
        <taxon>Fasciolidae</taxon>
        <taxon>Fasciolopsis</taxon>
    </lineage>
</organism>
<proteinExistence type="predicted"/>
<evidence type="ECO:0000313" key="2">
    <source>
        <dbReference type="EMBL" id="KAA0188343.1"/>
    </source>
</evidence>
<protein>
    <submittedName>
        <fullName evidence="2">Uncharacterized protein</fullName>
    </submittedName>
</protein>
<feature type="compositionally biased region" description="Polar residues" evidence="1">
    <location>
        <begin position="80"/>
        <end position="97"/>
    </location>
</feature>
<feature type="non-terminal residue" evidence="2">
    <location>
        <position position="1"/>
    </location>
</feature>
<dbReference type="EMBL" id="LUCM01008471">
    <property type="protein sequence ID" value="KAA0188343.1"/>
    <property type="molecule type" value="Genomic_DNA"/>
</dbReference>
<evidence type="ECO:0000313" key="3">
    <source>
        <dbReference type="Proteomes" id="UP000728185"/>
    </source>
</evidence>
<sequence>KADWLFSYLTGHVDLTDHRNLLSALDLIPDDILMELLKEDRPSMWDDAAGPSNLTTYSAPHEWDSPGWPVPDDSEDPISETMSSHAQHTDGPDSSSAVPMPAATSCDSLNEFVTASDEPLGQSSTNWVPSPVVHETWSLAVANEHSTPDSETASSRSDRGLSNSFDCPRLVLSDLTAALILPEVERRLRAKHEASQHNRTTYTAPTGVSPCLVSTPMSTNAVMKTMSTVSTSDVNTRYKRQALGSGKRRRNASESSPTAHHTKHNIAMSQLDVPLKSGKHGSSQTETTAASLGSEISSHSLISKENKRSHGSMTQRLDNAVDLINVSPSSPSSHPLAAVSPHRALPSPVNAVRWFGKAASFQRLCPSPGLDSLDDAVFLRSTTTPARGSHCELVDLGLHASPKHFGAQPKRRRRKLPNVYTVSSDLAPVMVIPSKTSLPRRHSLVYCNLVPSSRSPH</sequence>